<keyword evidence="7" id="KW-0234">DNA repair</keyword>
<dbReference type="InterPro" id="IPR001650">
    <property type="entry name" value="Helicase_C-like"/>
</dbReference>
<dbReference type="GO" id="GO:0003677">
    <property type="term" value="F:DNA binding"/>
    <property type="evidence" value="ECO:0007669"/>
    <property type="project" value="UniProtKB-KW"/>
</dbReference>
<protein>
    <recommendedName>
        <fullName evidence="8">Probable DNA 3'-5' helicase RecG</fullName>
    </recommendedName>
</protein>
<dbReference type="GO" id="GO:0003678">
    <property type="term" value="F:DNA helicase activity"/>
    <property type="evidence" value="ECO:0007669"/>
    <property type="project" value="TreeGrafter"/>
</dbReference>
<evidence type="ECO:0000256" key="8">
    <source>
        <dbReference type="ARBA" id="ARBA00049819"/>
    </source>
</evidence>
<dbReference type="InterPro" id="IPR014001">
    <property type="entry name" value="Helicase_ATP-bd"/>
</dbReference>
<reference evidence="11" key="1">
    <citation type="submission" date="2023-10" db="EMBL/GenBank/DDBJ databases">
        <title>Whole Genome based description of the genera Actinobaculum and Actinotignum reveals a complex phylogenetic relationship within the species included in the genus Actinotignum.</title>
        <authorList>
            <person name="Jensen C.S."/>
            <person name="Dargis R."/>
            <person name="Kemp M."/>
            <person name="Christensen J.J."/>
        </authorList>
    </citation>
    <scope>NUCLEOTIDE SEQUENCE</scope>
    <source>
        <strain evidence="11">SLA_B245</strain>
    </source>
</reference>
<dbReference type="SMART" id="SM00487">
    <property type="entry name" value="DEXDc"/>
    <property type="match status" value="1"/>
</dbReference>
<dbReference type="SUPFAM" id="SSF52540">
    <property type="entry name" value="P-loop containing nucleoside triphosphate hydrolases"/>
    <property type="match status" value="2"/>
</dbReference>
<dbReference type="GO" id="GO:0005524">
    <property type="term" value="F:ATP binding"/>
    <property type="evidence" value="ECO:0007669"/>
    <property type="project" value="UniProtKB-KW"/>
</dbReference>
<keyword evidence="1" id="KW-0547">Nucleotide-binding</keyword>
<dbReference type="GeneID" id="92814050"/>
<dbReference type="Pfam" id="PF00270">
    <property type="entry name" value="DEAD"/>
    <property type="match status" value="1"/>
</dbReference>
<evidence type="ECO:0000256" key="4">
    <source>
        <dbReference type="ARBA" id="ARBA00022806"/>
    </source>
</evidence>
<dbReference type="Gene3D" id="2.40.50.140">
    <property type="entry name" value="Nucleic acid-binding proteins"/>
    <property type="match status" value="1"/>
</dbReference>
<gene>
    <name evidence="11" type="ORF">R6G74_03975</name>
</gene>
<evidence type="ECO:0000256" key="2">
    <source>
        <dbReference type="ARBA" id="ARBA00022763"/>
    </source>
</evidence>
<dbReference type="EMBL" id="JAWNFV010000006">
    <property type="protein sequence ID" value="MDY5140471.1"/>
    <property type="molecule type" value="Genomic_DNA"/>
</dbReference>
<keyword evidence="6" id="KW-0238">DNA-binding</keyword>
<feature type="domain" description="Helicase C-terminal" evidence="10">
    <location>
        <begin position="495"/>
        <end position="668"/>
    </location>
</feature>
<evidence type="ECO:0000256" key="6">
    <source>
        <dbReference type="ARBA" id="ARBA00023125"/>
    </source>
</evidence>
<sequence>MDSAQAAAQKRGGSPAVVSDGWTALSVPLERALGKRSATSFARLGLHTVGELLYHLPFRYARRGELLPIEQVREGEDVTVIGRVVGADLRPMRARRGFILSVLMTDGARELSLTFFAKSQRVLAYHERRLQPGTVATFSGTVSSYRGTLQLTHPDYDLVEDEGSVDVERLRRPIPIYHASAALPSWKIERAVSTVLTGLTSADVPDLLPAGYRRAHGLPTRLEALRRAHRPAEPITAALAQLPFRHEEALVLHTVLARRRAARAAHPTTAYPPRSGGLLDAFDARLPFELTAGQRAVGEEISADLAATTPMQRLLQGDVGSGKTVVALRAMLQVVDGGGQAALLAPTEVLAAQHARSVRELLGDLGAGGMLGAAEHSTRVELLTGSLTASERRATLARIASGEAGIIIGTHALLSDTVQIPFLGLAVVDEQHRFGVDQRDSLARGVHTLVMTATPIPRTVAMTVFGDMAVSTLRELPGGRAGVSTVVVPENRANWIARMWWRAREETAGGGRVYVLAPRISENDDAAAPAEDPGGESTLATVTELAERLRALPQFEGIAVGEMHGRLSAAEKDAAMADFAAGRVPVLVSTTVIEVGVDVPQATMMIIMNAERFGLSQLHQLRGRIGRGSKAGLCLAVSGAPEGSLAAERLAAFAATTDGFALAEKDVELRSEGDVLGTRQAGTTSHLRFLSAVRDADIIATARAAATDLVERGAPPAELERAADALDTERATYLERG</sequence>
<dbReference type="InterPro" id="IPR033454">
    <property type="entry name" value="RecG_wedge"/>
</dbReference>
<evidence type="ECO:0000259" key="9">
    <source>
        <dbReference type="PROSITE" id="PS51192"/>
    </source>
</evidence>
<dbReference type="Gene3D" id="3.40.50.300">
    <property type="entry name" value="P-loop containing nucleotide triphosphate hydrolases"/>
    <property type="match status" value="2"/>
</dbReference>
<evidence type="ECO:0000256" key="3">
    <source>
        <dbReference type="ARBA" id="ARBA00022801"/>
    </source>
</evidence>
<feature type="domain" description="Helicase ATP-binding" evidence="9">
    <location>
        <begin position="304"/>
        <end position="473"/>
    </location>
</feature>
<evidence type="ECO:0000313" key="12">
    <source>
        <dbReference type="Proteomes" id="UP001288320"/>
    </source>
</evidence>
<dbReference type="AlphaFoldDB" id="A0AAW9HK92"/>
<accession>A0AAW9HK92</accession>
<dbReference type="InterPro" id="IPR045562">
    <property type="entry name" value="RecG_dom3_C"/>
</dbReference>
<evidence type="ECO:0000256" key="5">
    <source>
        <dbReference type="ARBA" id="ARBA00022840"/>
    </source>
</evidence>
<evidence type="ECO:0000256" key="7">
    <source>
        <dbReference type="ARBA" id="ARBA00023204"/>
    </source>
</evidence>
<dbReference type="PANTHER" id="PTHR47964">
    <property type="entry name" value="ATP-DEPENDENT DNA HELICASE HOMOLOG RECG, CHLOROPLASTIC"/>
    <property type="match status" value="1"/>
</dbReference>
<dbReference type="Pfam" id="PF19833">
    <property type="entry name" value="RecG_dom3_C"/>
    <property type="match status" value="1"/>
</dbReference>
<dbReference type="CDD" id="cd04488">
    <property type="entry name" value="RecG_wedge_OBF"/>
    <property type="match status" value="1"/>
</dbReference>
<organism evidence="11 12">
    <name type="scientific">Actinotignum timonense</name>
    <dbReference type="NCBI Taxonomy" id="1870995"/>
    <lineage>
        <taxon>Bacteria</taxon>
        <taxon>Bacillati</taxon>
        <taxon>Actinomycetota</taxon>
        <taxon>Actinomycetes</taxon>
        <taxon>Actinomycetales</taxon>
        <taxon>Actinomycetaceae</taxon>
        <taxon>Actinotignum</taxon>
    </lineage>
</organism>
<dbReference type="InterPro" id="IPR047112">
    <property type="entry name" value="RecG/Mfd"/>
</dbReference>
<name>A0AAW9HK92_9ACTO</name>
<dbReference type="PANTHER" id="PTHR47964:SF1">
    <property type="entry name" value="ATP-DEPENDENT DNA HELICASE HOMOLOG RECG, CHLOROPLASTIC"/>
    <property type="match status" value="1"/>
</dbReference>
<dbReference type="InterPro" id="IPR011545">
    <property type="entry name" value="DEAD/DEAH_box_helicase_dom"/>
</dbReference>
<dbReference type="GO" id="GO:0006281">
    <property type="term" value="P:DNA repair"/>
    <property type="evidence" value="ECO:0007669"/>
    <property type="project" value="UniProtKB-KW"/>
</dbReference>
<dbReference type="SUPFAM" id="SSF50249">
    <property type="entry name" value="Nucleic acid-binding proteins"/>
    <property type="match status" value="1"/>
</dbReference>
<dbReference type="RefSeq" id="WP_244899283.1">
    <property type="nucleotide sequence ID" value="NZ_CAUPFC010000002.1"/>
</dbReference>
<dbReference type="Proteomes" id="UP001288320">
    <property type="component" value="Unassembled WGS sequence"/>
</dbReference>
<keyword evidence="4 11" id="KW-0347">Helicase</keyword>
<dbReference type="InterPro" id="IPR012340">
    <property type="entry name" value="NA-bd_OB-fold"/>
</dbReference>
<evidence type="ECO:0000259" key="10">
    <source>
        <dbReference type="PROSITE" id="PS51194"/>
    </source>
</evidence>
<comment type="caution">
    <text evidence="11">The sequence shown here is derived from an EMBL/GenBank/DDBJ whole genome shotgun (WGS) entry which is preliminary data.</text>
</comment>
<evidence type="ECO:0000313" key="11">
    <source>
        <dbReference type="EMBL" id="MDY5140471.1"/>
    </source>
</evidence>
<evidence type="ECO:0000256" key="1">
    <source>
        <dbReference type="ARBA" id="ARBA00022741"/>
    </source>
</evidence>
<keyword evidence="3 11" id="KW-0378">Hydrolase</keyword>
<dbReference type="Pfam" id="PF00271">
    <property type="entry name" value="Helicase_C"/>
    <property type="match status" value="1"/>
</dbReference>
<proteinExistence type="predicted"/>
<dbReference type="PROSITE" id="PS51194">
    <property type="entry name" value="HELICASE_CTER"/>
    <property type="match status" value="1"/>
</dbReference>
<dbReference type="InterPro" id="IPR027417">
    <property type="entry name" value="P-loop_NTPase"/>
</dbReference>
<keyword evidence="5" id="KW-0067">ATP-binding</keyword>
<dbReference type="Pfam" id="PF17191">
    <property type="entry name" value="RecG_wedge"/>
    <property type="match status" value="1"/>
</dbReference>
<keyword evidence="2" id="KW-0227">DNA damage</keyword>
<dbReference type="GO" id="GO:0016787">
    <property type="term" value="F:hydrolase activity"/>
    <property type="evidence" value="ECO:0007669"/>
    <property type="project" value="UniProtKB-KW"/>
</dbReference>
<dbReference type="SMART" id="SM00490">
    <property type="entry name" value="HELICc"/>
    <property type="match status" value="1"/>
</dbReference>
<dbReference type="PROSITE" id="PS51192">
    <property type="entry name" value="HELICASE_ATP_BIND_1"/>
    <property type="match status" value="1"/>
</dbReference>